<sequence>MVLSDLSAGQSATIVNMQQMEPVMRKKLLNLGFLPKAKVELLRLAPMGDPVVIRCANSSIALRKAVIGKIKVELIV</sequence>
<dbReference type="Pfam" id="PF04023">
    <property type="entry name" value="FeoA"/>
    <property type="match status" value="1"/>
</dbReference>
<dbReference type="SUPFAM" id="SSF50037">
    <property type="entry name" value="C-terminal domain of transcriptional repressors"/>
    <property type="match status" value="1"/>
</dbReference>
<evidence type="ECO:0000313" key="3">
    <source>
        <dbReference type="EMBL" id="GLS89765.1"/>
    </source>
</evidence>
<dbReference type="SMART" id="SM00899">
    <property type="entry name" value="FeoA"/>
    <property type="match status" value="1"/>
</dbReference>
<comment type="caution">
    <text evidence="3">The sequence shown here is derived from an EMBL/GenBank/DDBJ whole genome shotgun (WGS) entry which is preliminary data.</text>
</comment>
<evidence type="ECO:0000256" key="1">
    <source>
        <dbReference type="ARBA" id="ARBA00023004"/>
    </source>
</evidence>
<evidence type="ECO:0000313" key="4">
    <source>
        <dbReference type="Proteomes" id="UP001157353"/>
    </source>
</evidence>
<dbReference type="EMBL" id="BSPQ01000002">
    <property type="protein sequence ID" value="GLS89765.1"/>
    <property type="molecule type" value="Genomic_DNA"/>
</dbReference>
<evidence type="ECO:0000259" key="2">
    <source>
        <dbReference type="SMART" id="SM00899"/>
    </source>
</evidence>
<dbReference type="Proteomes" id="UP001157353">
    <property type="component" value="Unassembled WGS sequence"/>
</dbReference>
<feature type="domain" description="Ferrous iron transporter FeoA-like" evidence="2">
    <location>
        <begin position="1"/>
        <end position="74"/>
    </location>
</feature>
<dbReference type="InterPro" id="IPR038157">
    <property type="entry name" value="FeoA_core_dom"/>
</dbReference>
<accession>A0ABQ6DXQ0</accession>
<dbReference type="InterPro" id="IPR007167">
    <property type="entry name" value="Fe-transptr_FeoA-like"/>
</dbReference>
<proteinExistence type="predicted"/>
<keyword evidence="1" id="KW-0408">Iron</keyword>
<dbReference type="InterPro" id="IPR052713">
    <property type="entry name" value="FeoA"/>
</dbReference>
<protein>
    <submittedName>
        <fullName evidence="3">Iron transporter FeoA</fullName>
    </submittedName>
</protein>
<reference evidence="4" key="1">
    <citation type="journal article" date="2019" name="Int. J. Syst. Evol. Microbiol.">
        <title>The Global Catalogue of Microorganisms (GCM) 10K type strain sequencing project: providing services to taxonomists for standard genome sequencing and annotation.</title>
        <authorList>
            <consortium name="The Broad Institute Genomics Platform"/>
            <consortium name="The Broad Institute Genome Sequencing Center for Infectious Disease"/>
            <person name="Wu L."/>
            <person name="Ma J."/>
        </authorList>
    </citation>
    <scope>NUCLEOTIDE SEQUENCE [LARGE SCALE GENOMIC DNA]</scope>
    <source>
        <strain evidence="4">NBRC 103166</strain>
    </source>
</reference>
<dbReference type="PANTHER" id="PTHR42954">
    <property type="entry name" value="FE(2+) TRANSPORT PROTEIN A"/>
    <property type="match status" value="1"/>
</dbReference>
<keyword evidence="4" id="KW-1185">Reference proteome</keyword>
<dbReference type="RefSeq" id="WP_284202894.1">
    <property type="nucleotide sequence ID" value="NZ_BSPQ01000002.1"/>
</dbReference>
<organism evidence="3 4">
    <name type="scientific">Psychromonas marina</name>
    <dbReference type="NCBI Taxonomy" id="88364"/>
    <lineage>
        <taxon>Bacteria</taxon>
        <taxon>Pseudomonadati</taxon>
        <taxon>Pseudomonadota</taxon>
        <taxon>Gammaproteobacteria</taxon>
        <taxon>Alteromonadales</taxon>
        <taxon>Psychromonadaceae</taxon>
        <taxon>Psychromonas</taxon>
    </lineage>
</organism>
<dbReference type="PANTHER" id="PTHR42954:SF2">
    <property type="entry name" value="FE(2+) TRANSPORT PROTEIN A"/>
    <property type="match status" value="1"/>
</dbReference>
<gene>
    <name evidence="3" type="ORF">GCM10007916_08320</name>
</gene>
<dbReference type="InterPro" id="IPR008988">
    <property type="entry name" value="Transcriptional_repressor_C"/>
</dbReference>
<dbReference type="Gene3D" id="2.30.30.90">
    <property type="match status" value="1"/>
</dbReference>
<name>A0ABQ6DXQ0_9GAMM</name>